<keyword evidence="3" id="KW-0675">Receptor</keyword>
<dbReference type="InterPro" id="IPR053751">
    <property type="entry name" value="Viral_Major_Capsid_sf"/>
</dbReference>
<dbReference type="HOGENOM" id="CLU_084170_0_0_6"/>
<dbReference type="AlphaFoldDB" id="A0A0B4XND7"/>
<proteinExistence type="predicted"/>
<protein>
    <submittedName>
        <fullName evidence="3">Outer membrane receptor protein</fullName>
    </submittedName>
</protein>
<gene>
    <name evidence="3" type="ORF">S7S_09315</name>
</gene>
<organism evidence="3 4">
    <name type="scientific">Isoalcanivorax pacificus W11-5</name>
    <dbReference type="NCBI Taxonomy" id="391936"/>
    <lineage>
        <taxon>Bacteria</taxon>
        <taxon>Pseudomonadati</taxon>
        <taxon>Pseudomonadota</taxon>
        <taxon>Gammaproteobacteria</taxon>
        <taxon>Oceanospirillales</taxon>
        <taxon>Alcanivoracaceae</taxon>
        <taxon>Isoalcanivorax</taxon>
    </lineage>
</organism>
<dbReference type="InterPro" id="IPR041377">
    <property type="entry name" value="P2_N"/>
</dbReference>
<dbReference type="EMBL" id="CP004387">
    <property type="protein sequence ID" value="AJD48275.1"/>
    <property type="molecule type" value="Genomic_DNA"/>
</dbReference>
<name>A0A0B4XND7_9GAMM</name>
<feature type="domain" description="Viral coat protein P2 N-terminal" evidence="1">
    <location>
        <begin position="5"/>
        <end position="135"/>
    </location>
</feature>
<evidence type="ECO:0000313" key="3">
    <source>
        <dbReference type="EMBL" id="AJD48275.1"/>
    </source>
</evidence>
<dbReference type="Proteomes" id="UP000006764">
    <property type="component" value="Chromosome"/>
</dbReference>
<sequence>MLRVPREVKSFDGVGWGQKPQVKLAGGPTYHEIVFETNLLPEQIVMATLWLNGDPIVQMTGQQMVMLERYKKHWEEPGRFVMPLADISGASLEGQSLSALPTFPADNLILQVQVAQEPAPNTQGSVALKADAWVSRHVGVRSHISRITTTTFNAGANGRNILDTLPNNGQLIRRMHLLGDIANLRIRKDKNVVYEQDAGKNVYHLKRRKLAPQAGYYHFDPVQSHFIRAEQFDTRVVESLEFEMDVSTPGNIAIFSEVLEPLKNPVGVQAAA</sequence>
<reference evidence="3 4" key="1">
    <citation type="journal article" date="2012" name="J. Bacteriol.">
        <title>Genome sequence of an alkane-degrading bacterium, Alcanivorax pacificus type strain W11-5, isolated from deep sea sediment.</title>
        <authorList>
            <person name="Lai Q."/>
            <person name="Shao Z."/>
        </authorList>
    </citation>
    <scope>NUCLEOTIDE SEQUENCE [LARGE SCALE GENOMIC DNA]</scope>
    <source>
        <strain evidence="3 4">W11-5</strain>
    </source>
</reference>
<dbReference type="Pfam" id="PF18628">
    <property type="entry name" value="P2_N"/>
    <property type="match status" value="1"/>
</dbReference>
<dbReference type="Pfam" id="PF25513">
    <property type="entry name" value="P2_C"/>
    <property type="match status" value="1"/>
</dbReference>
<evidence type="ECO:0000313" key="4">
    <source>
        <dbReference type="Proteomes" id="UP000006764"/>
    </source>
</evidence>
<dbReference type="RefSeq" id="WP_008737788.1">
    <property type="nucleotide sequence ID" value="NZ_CP004387.1"/>
</dbReference>
<dbReference type="Gene3D" id="2.60.120.730">
    <property type="match status" value="2"/>
</dbReference>
<feature type="domain" description="Viral coat protein P2 C-terminal" evidence="2">
    <location>
        <begin position="144"/>
        <end position="261"/>
    </location>
</feature>
<evidence type="ECO:0000259" key="2">
    <source>
        <dbReference type="Pfam" id="PF25513"/>
    </source>
</evidence>
<keyword evidence="4" id="KW-1185">Reference proteome</keyword>
<dbReference type="KEGG" id="apac:S7S_09315"/>
<accession>A0A0B4XND7</accession>
<dbReference type="InterPro" id="IPR057915">
    <property type="entry name" value="P2_C"/>
</dbReference>
<evidence type="ECO:0000259" key="1">
    <source>
        <dbReference type="Pfam" id="PF18628"/>
    </source>
</evidence>